<evidence type="ECO:0000256" key="1">
    <source>
        <dbReference type="ARBA" id="ARBA00004370"/>
    </source>
</evidence>
<proteinExistence type="predicted"/>
<dbReference type="Pfam" id="PF13664">
    <property type="entry name" value="DUF4149"/>
    <property type="match status" value="1"/>
</dbReference>
<feature type="domain" description="TMEM205-like" evidence="6">
    <location>
        <begin position="136"/>
        <end position="233"/>
    </location>
</feature>
<reference evidence="7 8" key="1">
    <citation type="submission" date="2024-06" db="EMBL/GenBank/DDBJ databases">
        <authorList>
            <person name="Kraege A."/>
            <person name="Thomma B."/>
        </authorList>
    </citation>
    <scope>NUCLEOTIDE SEQUENCE [LARGE SCALE GENOMIC DNA]</scope>
</reference>
<dbReference type="InterPro" id="IPR025423">
    <property type="entry name" value="TMEM205-like"/>
</dbReference>
<keyword evidence="3 5" id="KW-1133">Transmembrane helix</keyword>
<evidence type="ECO:0000256" key="3">
    <source>
        <dbReference type="ARBA" id="ARBA00022989"/>
    </source>
</evidence>
<dbReference type="EMBL" id="CAXHTA020000004">
    <property type="protein sequence ID" value="CAL5220682.1"/>
    <property type="molecule type" value="Genomic_DNA"/>
</dbReference>
<dbReference type="PANTHER" id="PTHR23241">
    <property type="entry name" value="LATE EMBRYOGENESIS ABUNDANT PLANTS LEA-RELATED"/>
    <property type="match status" value="1"/>
</dbReference>
<keyword evidence="8" id="KW-1185">Reference proteome</keyword>
<keyword evidence="2 5" id="KW-0812">Transmembrane</keyword>
<feature type="transmembrane region" description="Helical" evidence="5">
    <location>
        <begin position="200"/>
        <end position="221"/>
    </location>
</feature>
<dbReference type="PANTHER" id="PTHR23241:SF102">
    <property type="entry name" value="LD23009P"/>
    <property type="match status" value="1"/>
</dbReference>
<gene>
    <name evidence="7" type="primary">g2731</name>
    <name evidence="7" type="ORF">VP750_LOCUS2341</name>
</gene>
<feature type="transmembrane region" description="Helical" evidence="5">
    <location>
        <begin position="257"/>
        <end position="280"/>
    </location>
</feature>
<sequence>MNVSLLQSTQPCRLCAVRSATSPLLQKPFSARKFTCRTKQMVSTRASAGGAFPVPEAYAKEASVDLSNGTFKDNGSAGTAGNGASKPADDVSGAMLEPSAFNKNWVRLAWVSAAVIIAARSTEFVPVKVAALVHVLAWGLWLGSNIWTTFAVGITMFKNMPRQMFGRVQAKLFPQYFATATAAIVLQMGTLAFGTPTGIARAQLITLGVALLTGVANWLYIEPVATDLMFERYALENAEGERDGAKIKALYKQFGKFHGISSLLNLVGLGAAVGHGWWLATRLSIGLA</sequence>
<organism evidence="7 8">
    <name type="scientific">Coccomyxa viridis</name>
    <dbReference type="NCBI Taxonomy" id="1274662"/>
    <lineage>
        <taxon>Eukaryota</taxon>
        <taxon>Viridiplantae</taxon>
        <taxon>Chlorophyta</taxon>
        <taxon>core chlorophytes</taxon>
        <taxon>Trebouxiophyceae</taxon>
        <taxon>Trebouxiophyceae incertae sedis</taxon>
        <taxon>Coccomyxaceae</taxon>
        <taxon>Coccomyxa</taxon>
    </lineage>
</organism>
<feature type="transmembrane region" description="Helical" evidence="5">
    <location>
        <begin position="131"/>
        <end position="155"/>
    </location>
</feature>
<comment type="caution">
    <text evidence="7">The sequence shown here is derived from an EMBL/GenBank/DDBJ whole genome shotgun (WGS) entry which is preliminary data.</text>
</comment>
<dbReference type="Proteomes" id="UP001497392">
    <property type="component" value="Unassembled WGS sequence"/>
</dbReference>
<dbReference type="InterPro" id="IPR053009">
    <property type="entry name" value="Xanthocillin_Biosynth-Assoc"/>
</dbReference>
<evidence type="ECO:0000259" key="6">
    <source>
        <dbReference type="Pfam" id="PF13664"/>
    </source>
</evidence>
<feature type="transmembrane region" description="Helical" evidence="5">
    <location>
        <begin position="176"/>
        <end position="194"/>
    </location>
</feature>
<evidence type="ECO:0000256" key="5">
    <source>
        <dbReference type="SAM" id="Phobius"/>
    </source>
</evidence>
<name>A0ABP1FT21_9CHLO</name>
<evidence type="ECO:0000313" key="7">
    <source>
        <dbReference type="EMBL" id="CAL5220682.1"/>
    </source>
</evidence>
<evidence type="ECO:0000256" key="4">
    <source>
        <dbReference type="ARBA" id="ARBA00023136"/>
    </source>
</evidence>
<comment type="subcellular location">
    <subcellularLocation>
        <location evidence="1">Membrane</location>
    </subcellularLocation>
</comment>
<evidence type="ECO:0000313" key="8">
    <source>
        <dbReference type="Proteomes" id="UP001497392"/>
    </source>
</evidence>
<evidence type="ECO:0000256" key="2">
    <source>
        <dbReference type="ARBA" id="ARBA00022692"/>
    </source>
</evidence>
<accession>A0ABP1FT21</accession>
<protein>
    <submittedName>
        <fullName evidence="7">G2731 protein</fullName>
    </submittedName>
</protein>
<keyword evidence="4 5" id="KW-0472">Membrane</keyword>